<feature type="transmembrane region" description="Helical" evidence="1">
    <location>
        <begin position="43"/>
        <end position="66"/>
    </location>
</feature>
<organism evidence="2">
    <name type="scientific">Solanum lycopersicum</name>
    <name type="common">Tomato</name>
    <name type="synonym">Lycopersicon esculentum</name>
    <dbReference type="NCBI Taxonomy" id="4081"/>
    <lineage>
        <taxon>Eukaryota</taxon>
        <taxon>Viridiplantae</taxon>
        <taxon>Streptophyta</taxon>
        <taxon>Embryophyta</taxon>
        <taxon>Tracheophyta</taxon>
        <taxon>Spermatophyta</taxon>
        <taxon>Magnoliopsida</taxon>
        <taxon>eudicotyledons</taxon>
        <taxon>Gunneridae</taxon>
        <taxon>Pentapetalae</taxon>
        <taxon>asterids</taxon>
        <taxon>lamiids</taxon>
        <taxon>Solanales</taxon>
        <taxon>Solanaceae</taxon>
        <taxon>Solanoideae</taxon>
        <taxon>Solaneae</taxon>
        <taxon>Solanum</taxon>
        <taxon>Solanum subgen. Lycopersicon</taxon>
    </lineage>
</organism>
<name>A0A3Q7EDR1_SOLLC</name>
<dbReference type="AlphaFoldDB" id="A0A3Q7EDR1"/>
<accession>A0A3Q7EDR1</accession>
<evidence type="ECO:0000256" key="1">
    <source>
        <dbReference type="SAM" id="Phobius"/>
    </source>
</evidence>
<evidence type="ECO:0000313" key="2">
    <source>
        <dbReference type="EnsemblPlants" id="Solyc01g057470.1.1.1"/>
    </source>
</evidence>
<keyword evidence="1" id="KW-0472">Membrane</keyword>
<protein>
    <submittedName>
        <fullName evidence="2">Uncharacterized protein</fullName>
    </submittedName>
</protein>
<proteinExistence type="predicted"/>
<dbReference type="Proteomes" id="UP000004994">
    <property type="component" value="Chromosome 1"/>
</dbReference>
<dbReference type="PaxDb" id="4081-Solyc01g057470.1.1"/>
<dbReference type="InParanoid" id="A0A3Q7EDR1"/>
<evidence type="ECO:0000313" key="3">
    <source>
        <dbReference type="Proteomes" id="UP000004994"/>
    </source>
</evidence>
<keyword evidence="3" id="KW-1185">Reference proteome</keyword>
<keyword evidence="1" id="KW-0812">Transmembrane</keyword>
<dbReference type="Gramene" id="Solyc01g057470.1.1">
    <property type="protein sequence ID" value="Solyc01g057470.1.1.1"/>
    <property type="gene ID" value="Solyc01g057470.1"/>
</dbReference>
<dbReference type="EnsemblPlants" id="Solyc01g057470.1.1">
    <property type="protein sequence ID" value="Solyc01g057470.1.1.1"/>
    <property type="gene ID" value="Solyc01g057470.1"/>
</dbReference>
<reference evidence="2" key="1">
    <citation type="journal article" date="2012" name="Nature">
        <title>The tomato genome sequence provides insights into fleshy fruit evolution.</title>
        <authorList>
            <consortium name="Tomato Genome Consortium"/>
        </authorList>
    </citation>
    <scope>NUCLEOTIDE SEQUENCE [LARGE SCALE GENOMIC DNA]</scope>
    <source>
        <strain evidence="2">cv. Heinz 1706</strain>
    </source>
</reference>
<sequence>MQKLPAKACVRVVVLVEGRRRREGEEWQVEEESFIFKSLFEGAAMAVFCLLLDGLVLVSIGLRFVASAMTVGAD</sequence>
<reference evidence="2" key="2">
    <citation type="submission" date="2019-01" db="UniProtKB">
        <authorList>
            <consortium name="EnsemblPlants"/>
        </authorList>
    </citation>
    <scope>IDENTIFICATION</scope>
    <source>
        <strain evidence="2">cv. Heinz 1706</strain>
    </source>
</reference>
<keyword evidence="1" id="KW-1133">Transmembrane helix</keyword>